<organism evidence="2 3">
    <name type="scientific">Bubo bubo</name>
    <name type="common">Eurasian eagle-owl</name>
    <name type="synonym">Strix bubo</name>
    <dbReference type="NCBI Taxonomy" id="30461"/>
    <lineage>
        <taxon>Eukaryota</taxon>
        <taxon>Metazoa</taxon>
        <taxon>Chordata</taxon>
        <taxon>Craniata</taxon>
        <taxon>Vertebrata</taxon>
        <taxon>Euteleostomi</taxon>
        <taxon>Archelosauria</taxon>
        <taxon>Archosauria</taxon>
        <taxon>Dinosauria</taxon>
        <taxon>Saurischia</taxon>
        <taxon>Theropoda</taxon>
        <taxon>Coelurosauria</taxon>
        <taxon>Aves</taxon>
        <taxon>Neognathae</taxon>
        <taxon>Neoaves</taxon>
        <taxon>Telluraves</taxon>
        <taxon>Strigiformes</taxon>
        <taxon>Strigidae</taxon>
        <taxon>Bubo</taxon>
    </lineage>
</organism>
<evidence type="ECO:0000256" key="1">
    <source>
        <dbReference type="SAM" id="MobiDB-lite"/>
    </source>
</evidence>
<keyword evidence="3" id="KW-1185">Reference proteome</keyword>
<sequence length="241" mass="25122">AGETHLPTLCLPALQPSSSLCFPSLWWLGIVTAKRGGNTAGANPAGPGATDTQGNRQQQRETADAEHQCWLPVSENPHPTHGRGEAQQGGHPPANGRVHLLPGAGEDSATAAEHPAQAVHPGVQRLLPEAATGREGRGSAAGDDRAPAAVLAVCRLCRGCAGAPQGHQCCCGVTGCLLWPPPPYAWPWAPWLCLYPPHGGGRPMAVDRGVLCREQAGLPTDVRALSAGRFAPWRPTCTPRS</sequence>
<evidence type="ECO:0000313" key="2">
    <source>
        <dbReference type="Ensembl" id="ENSBOBP00000017696.1"/>
    </source>
</evidence>
<feature type="compositionally biased region" description="Low complexity" evidence="1">
    <location>
        <begin position="38"/>
        <end position="50"/>
    </location>
</feature>
<feature type="compositionally biased region" description="Basic and acidic residues" evidence="1">
    <location>
        <begin position="58"/>
        <end position="67"/>
    </location>
</feature>
<dbReference type="AlphaFoldDB" id="A0A8C0FCT5"/>
<reference evidence="2" key="1">
    <citation type="submission" date="2025-08" db="UniProtKB">
        <authorList>
            <consortium name="Ensembl"/>
        </authorList>
    </citation>
    <scope>IDENTIFICATION</scope>
</reference>
<reference evidence="2" key="2">
    <citation type="submission" date="2025-09" db="UniProtKB">
        <authorList>
            <consortium name="Ensembl"/>
        </authorList>
    </citation>
    <scope>IDENTIFICATION</scope>
</reference>
<accession>A0A8C0FCT5</accession>
<protein>
    <submittedName>
        <fullName evidence="2">Transcription factor AP-4</fullName>
    </submittedName>
</protein>
<dbReference type="Ensembl" id="ENSBOBT00000018096.1">
    <property type="protein sequence ID" value="ENSBOBP00000017696.1"/>
    <property type="gene ID" value="ENSBOBG00000010978.1"/>
</dbReference>
<name>A0A8C0FCT5_BUBBB</name>
<dbReference type="Proteomes" id="UP000694567">
    <property type="component" value="Unplaced"/>
</dbReference>
<evidence type="ECO:0000313" key="3">
    <source>
        <dbReference type="Proteomes" id="UP000694567"/>
    </source>
</evidence>
<feature type="region of interest" description="Disordered" evidence="1">
    <location>
        <begin position="38"/>
        <end position="124"/>
    </location>
</feature>
<proteinExistence type="predicted"/>